<dbReference type="KEGG" id="cau:Caur_3780"/>
<feature type="transmembrane region" description="Helical" evidence="2">
    <location>
        <begin position="53"/>
        <end position="70"/>
    </location>
</feature>
<dbReference type="AlphaFoldDB" id="A9WC06"/>
<feature type="transmembrane region" description="Helical" evidence="2">
    <location>
        <begin position="18"/>
        <end position="41"/>
    </location>
</feature>
<keyword evidence="4" id="KW-1185">Reference proteome</keyword>
<evidence type="ECO:0000256" key="2">
    <source>
        <dbReference type="SAM" id="Phobius"/>
    </source>
</evidence>
<dbReference type="Proteomes" id="UP000002008">
    <property type="component" value="Chromosome"/>
</dbReference>
<proteinExistence type="predicted"/>
<keyword evidence="2" id="KW-0472">Membrane</keyword>
<dbReference type="HOGENOM" id="CLU_1522537_0_0_0"/>
<protein>
    <submittedName>
        <fullName evidence="3">Uncharacterized protein</fullName>
    </submittedName>
</protein>
<feature type="compositionally biased region" description="Polar residues" evidence="1">
    <location>
        <begin position="167"/>
        <end position="176"/>
    </location>
</feature>
<dbReference type="EMBL" id="CP000909">
    <property type="protein sequence ID" value="ABY36958.1"/>
    <property type="molecule type" value="Genomic_DNA"/>
</dbReference>
<feature type="compositionally biased region" description="Basic and acidic residues" evidence="1">
    <location>
        <begin position="154"/>
        <end position="165"/>
    </location>
</feature>
<dbReference type="InParanoid" id="A9WC06"/>
<reference evidence="4" key="1">
    <citation type="journal article" date="2011" name="BMC Genomics">
        <title>Complete genome sequence of the filamentous anoxygenic phototrophic bacterium Chloroflexus aurantiacus.</title>
        <authorList>
            <person name="Tang K.H."/>
            <person name="Barry K."/>
            <person name="Chertkov O."/>
            <person name="Dalin E."/>
            <person name="Han C.S."/>
            <person name="Hauser L.J."/>
            <person name="Honchak B.M."/>
            <person name="Karbach L.E."/>
            <person name="Land M.L."/>
            <person name="Lapidus A."/>
            <person name="Larimer F.W."/>
            <person name="Mikhailova N."/>
            <person name="Pitluck S."/>
            <person name="Pierson B.K."/>
            <person name="Blankenship R.E."/>
        </authorList>
    </citation>
    <scope>NUCLEOTIDE SEQUENCE [LARGE SCALE GENOMIC DNA]</scope>
    <source>
        <strain evidence="4">ATCC 29366 / DSM 635 / J-10-fl</strain>
    </source>
</reference>
<dbReference type="STRING" id="324602.Caur_3780"/>
<feature type="region of interest" description="Disordered" evidence="1">
    <location>
        <begin position="144"/>
        <end position="176"/>
    </location>
</feature>
<dbReference type="RefSeq" id="WP_012259611.1">
    <property type="nucleotide sequence ID" value="NC_010175.1"/>
</dbReference>
<name>A9WC06_CHLAA</name>
<dbReference type="EnsemblBacteria" id="ABY36958">
    <property type="protein sequence ID" value="ABY36958"/>
    <property type="gene ID" value="Caur_3780"/>
</dbReference>
<gene>
    <name evidence="3" type="ordered locus">Caur_3780</name>
</gene>
<keyword evidence="2" id="KW-1133">Transmembrane helix</keyword>
<keyword evidence="2" id="KW-0812">Transmembrane</keyword>
<accession>A9WC06</accession>
<organism evidence="3 4">
    <name type="scientific">Chloroflexus aurantiacus (strain ATCC 29366 / DSM 635 / J-10-fl)</name>
    <dbReference type="NCBI Taxonomy" id="324602"/>
    <lineage>
        <taxon>Bacteria</taxon>
        <taxon>Bacillati</taxon>
        <taxon>Chloroflexota</taxon>
        <taxon>Chloroflexia</taxon>
        <taxon>Chloroflexales</taxon>
        <taxon>Chloroflexineae</taxon>
        <taxon>Chloroflexaceae</taxon>
        <taxon>Chloroflexus</taxon>
    </lineage>
</organism>
<feature type="transmembrane region" description="Helical" evidence="2">
    <location>
        <begin position="104"/>
        <end position="125"/>
    </location>
</feature>
<sequence length="176" mass="19736">MEAFYQWSEQNLGQGHYVIGYLIVLISHNWPIIVALVAALFMSIRLYRQPNRANAVWLFSALLFGLGYEYEKHVDGEFHHAIDMLFGLELAGWNRPLHMLVGSVFNTAFVILTLTMVLHGLQLSFGSTVIKQFRRFTPARIDHRTGGATASSDARLEGDEHERAGNDSGSAQASTR</sequence>
<evidence type="ECO:0000313" key="3">
    <source>
        <dbReference type="EMBL" id="ABY36958.1"/>
    </source>
</evidence>
<evidence type="ECO:0000256" key="1">
    <source>
        <dbReference type="SAM" id="MobiDB-lite"/>
    </source>
</evidence>
<dbReference type="PATRIC" id="fig|324602.8.peg.4246"/>
<evidence type="ECO:0000313" key="4">
    <source>
        <dbReference type="Proteomes" id="UP000002008"/>
    </source>
</evidence>